<accession>A0A8H7A958</accession>
<dbReference type="AlphaFoldDB" id="A0A8H7A958"/>
<name>A0A8H7A958_9EURO</name>
<evidence type="ECO:0000313" key="2">
    <source>
        <dbReference type="Proteomes" id="UP000606974"/>
    </source>
</evidence>
<keyword evidence="2" id="KW-1185">Reference proteome</keyword>
<gene>
    <name evidence="1" type="ORF">GJ744_003900</name>
</gene>
<protein>
    <submittedName>
        <fullName evidence="1">Uncharacterized protein</fullName>
    </submittedName>
</protein>
<reference evidence="1" key="1">
    <citation type="submission" date="2020-02" db="EMBL/GenBank/DDBJ databases">
        <authorList>
            <person name="Palmer J.M."/>
        </authorList>
    </citation>
    <scope>NUCLEOTIDE SEQUENCE</scope>
    <source>
        <strain evidence="1">EPUS1.4</strain>
        <tissue evidence="1">Thallus</tissue>
    </source>
</reference>
<dbReference type="EMBL" id="JAACFV010000180">
    <property type="protein sequence ID" value="KAF7503417.1"/>
    <property type="molecule type" value="Genomic_DNA"/>
</dbReference>
<sequence>MLLSFSTCEPLRSALATSEVSRSLRILAAESLVREDIVLISLESDGRESNDLMESVSVLAVSLTSLYHHDAFPPCFEGGSGLLGSVVAASP</sequence>
<comment type="caution">
    <text evidence="1">The sequence shown here is derived from an EMBL/GenBank/DDBJ whole genome shotgun (WGS) entry which is preliminary data.</text>
</comment>
<evidence type="ECO:0000313" key="1">
    <source>
        <dbReference type="EMBL" id="KAF7503417.1"/>
    </source>
</evidence>
<dbReference type="Proteomes" id="UP000606974">
    <property type="component" value="Unassembled WGS sequence"/>
</dbReference>
<proteinExistence type="predicted"/>
<organism evidence="1 2">
    <name type="scientific">Endocarpon pusillum</name>
    <dbReference type="NCBI Taxonomy" id="364733"/>
    <lineage>
        <taxon>Eukaryota</taxon>
        <taxon>Fungi</taxon>
        <taxon>Dikarya</taxon>
        <taxon>Ascomycota</taxon>
        <taxon>Pezizomycotina</taxon>
        <taxon>Eurotiomycetes</taxon>
        <taxon>Chaetothyriomycetidae</taxon>
        <taxon>Verrucariales</taxon>
        <taxon>Verrucariaceae</taxon>
        <taxon>Endocarpon</taxon>
    </lineage>
</organism>